<dbReference type="EC" id="2.7.11.1" evidence="1"/>
<dbReference type="PANTHER" id="PTHR24363:SF0">
    <property type="entry name" value="SERINE_THREONINE KINASE LIKE DOMAIN CONTAINING 1"/>
    <property type="match status" value="1"/>
</dbReference>
<dbReference type="Proteomes" id="UP000621307">
    <property type="component" value="Unassembled WGS sequence"/>
</dbReference>
<keyword evidence="11" id="KW-0812">Transmembrane</keyword>
<dbReference type="PANTHER" id="PTHR24363">
    <property type="entry name" value="SERINE/THREONINE PROTEIN KINASE"/>
    <property type="match status" value="1"/>
</dbReference>
<dbReference type="Gene3D" id="3.30.200.20">
    <property type="entry name" value="Phosphorylase Kinase, domain 1"/>
    <property type="match status" value="1"/>
</dbReference>
<evidence type="ECO:0000313" key="13">
    <source>
        <dbReference type="EMBL" id="MBD2249795.1"/>
    </source>
</evidence>
<feature type="transmembrane region" description="Helical" evidence="11">
    <location>
        <begin position="381"/>
        <end position="401"/>
    </location>
</feature>
<comment type="catalytic activity">
    <reaction evidence="7">
        <text>L-threonyl-[protein] + ATP = O-phospho-L-threonyl-[protein] + ADP + H(+)</text>
        <dbReference type="Rhea" id="RHEA:46608"/>
        <dbReference type="Rhea" id="RHEA-COMP:11060"/>
        <dbReference type="Rhea" id="RHEA-COMP:11605"/>
        <dbReference type="ChEBI" id="CHEBI:15378"/>
        <dbReference type="ChEBI" id="CHEBI:30013"/>
        <dbReference type="ChEBI" id="CHEBI:30616"/>
        <dbReference type="ChEBI" id="CHEBI:61977"/>
        <dbReference type="ChEBI" id="CHEBI:456216"/>
        <dbReference type="EC" id="2.7.11.1"/>
    </reaction>
</comment>
<evidence type="ECO:0000313" key="14">
    <source>
        <dbReference type="Proteomes" id="UP000621307"/>
    </source>
</evidence>
<protein>
    <recommendedName>
        <fullName evidence="1">non-specific serine/threonine protein kinase</fullName>
        <ecNumber evidence="1">2.7.11.1</ecNumber>
    </recommendedName>
</protein>
<evidence type="ECO:0000256" key="5">
    <source>
        <dbReference type="ARBA" id="ARBA00022777"/>
    </source>
</evidence>
<gene>
    <name evidence="13" type="ORF">H6G14_00540</name>
</gene>
<dbReference type="Gene3D" id="1.10.510.10">
    <property type="entry name" value="Transferase(Phosphotransferase) domain 1"/>
    <property type="match status" value="1"/>
</dbReference>
<evidence type="ECO:0000256" key="2">
    <source>
        <dbReference type="ARBA" id="ARBA00022527"/>
    </source>
</evidence>
<feature type="region of interest" description="Disordered" evidence="10">
    <location>
        <begin position="276"/>
        <end position="295"/>
    </location>
</feature>
<evidence type="ECO:0000256" key="3">
    <source>
        <dbReference type="ARBA" id="ARBA00022679"/>
    </source>
</evidence>
<evidence type="ECO:0000256" key="7">
    <source>
        <dbReference type="ARBA" id="ARBA00047899"/>
    </source>
</evidence>
<evidence type="ECO:0000259" key="12">
    <source>
        <dbReference type="PROSITE" id="PS50011"/>
    </source>
</evidence>
<evidence type="ECO:0000256" key="10">
    <source>
        <dbReference type="SAM" id="MobiDB-lite"/>
    </source>
</evidence>
<keyword evidence="5 13" id="KW-0418">Kinase</keyword>
<dbReference type="InterPro" id="IPR017441">
    <property type="entry name" value="Protein_kinase_ATP_BS"/>
</dbReference>
<sequence length="485" mass="53185">MLGQLLDGRYKITQVLGAGGFGKTYIAEDIKLYNNLCVVKQLQPMANDPMTLQVARRLFASEAELLHKLGTHDQIPQLLAHFEEYQEFFLVQQFIDGHPLSDELTPGKRLSEPYTIALLKNILQPLAFVHQNNVIHRDIKPPNLIRRKSDGKVVLIDFGAVKQIGTQVVNGEGVTKMTVSIGTAGYMPSEQSRGSPRLSSDVYAVGMIGIQALTGLMPHQLQEDIQTAEIIWRELVQVSPSLADVLDRMVRYDFRQRYQSAVEALAAVQNLGNAYAPTQTSPSPGSKPTLPVKNHGNTPQVAELPLYSPPPAVPAQYRQEIPQKLIASPPPTTAKSSKVGIGFYLQWVLVNIVGLVGGGIVGAIAYEIFEPLGTILSSQAVAITIALTIGFMQVLVLRRLIPVSEKQWVLGTTLGVCISVLVCGDYPEYSLLWIGPIVGIIQWFILKPYVKQAGWWILVNSMFGWIGGVLSGALLVLLLNNPNNK</sequence>
<organism evidence="13 14">
    <name type="scientific">Nostoc parmelioides FACHB-3921</name>
    <dbReference type="NCBI Taxonomy" id="2692909"/>
    <lineage>
        <taxon>Bacteria</taxon>
        <taxon>Bacillati</taxon>
        <taxon>Cyanobacteriota</taxon>
        <taxon>Cyanophyceae</taxon>
        <taxon>Nostocales</taxon>
        <taxon>Nostocaceae</taxon>
        <taxon>Nostoc</taxon>
    </lineage>
</organism>
<dbReference type="PROSITE" id="PS00107">
    <property type="entry name" value="PROTEIN_KINASE_ATP"/>
    <property type="match status" value="1"/>
</dbReference>
<evidence type="ECO:0000256" key="8">
    <source>
        <dbReference type="ARBA" id="ARBA00048679"/>
    </source>
</evidence>
<feature type="compositionally biased region" description="Polar residues" evidence="10">
    <location>
        <begin position="276"/>
        <end position="286"/>
    </location>
</feature>
<keyword evidence="11" id="KW-1133">Transmembrane helix</keyword>
<dbReference type="SMART" id="SM00220">
    <property type="entry name" value="S_TKc"/>
    <property type="match status" value="1"/>
</dbReference>
<feature type="transmembrane region" description="Helical" evidence="11">
    <location>
        <begin position="455"/>
        <end position="479"/>
    </location>
</feature>
<evidence type="ECO:0000256" key="11">
    <source>
        <dbReference type="SAM" id="Phobius"/>
    </source>
</evidence>
<dbReference type="EMBL" id="JACJQL010000001">
    <property type="protein sequence ID" value="MBD2249795.1"/>
    <property type="molecule type" value="Genomic_DNA"/>
</dbReference>
<dbReference type="RefSeq" id="WP_190565446.1">
    <property type="nucleotide sequence ID" value="NZ_JACJQL010000001.1"/>
</dbReference>
<feature type="transmembrane region" description="Helical" evidence="11">
    <location>
        <begin position="431"/>
        <end position="449"/>
    </location>
</feature>
<feature type="binding site" evidence="9">
    <location>
        <position position="40"/>
    </location>
    <ligand>
        <name>ATP</name>
        <dbReference type="ChEBI" id="CHEBI:30616"/>
    </ligand>
</feature>
<keyword evidence="14" id="KW-1185">Reference proteome</keyword>
<feature type="transmembrane region" description="Helical" evidence="11">
    <location>
        <begin position="344"/>
        <end position="369"/>
    </location>
</feature>
<dbReference type="InterPro" id="IPR011009">
    <property type="entry name" value="Kinase-like_dom_sf"/>
</dbReference>
<dbReference type="PROSITE" id="PS50011">
    <property type="entry name" value="PROTEIN_KINASE_DOM"/>
    <property type="match status" value="1"/>
</dbReference>
<dbReference type="GO" id="GO:0004674">
    <property type="term" value="F:protein serine/threonine kinase activity"/>
    <property type="evidence" value="ECO:0007669"/>
    <property type="project" value="UniProtKB-KW"/>
</dbReference>
<evidence type="ECO:0000256" key="4">
    <source>
        <dbReference type="ARBA" id="ARBA00022741"/>
    </source>
</evidence>
<feature type="transmembrane region" description="Helical" evidence="11">
    <location>
        <begin position="407"/>
        <end position="424"/>
    </location>
</feature>
<keyword evidence="11" id="KW-0472">Membrane</keyword>
<keyword evidence="4 9" id="KW-0547">Nucleotide-binding</keyword>
<keyword evidence="3" id="KW-0808">Transferase</keyword>
<dbReference type="CDD" id="cd14014">
    <property type="entry name" value="STKc_PknB_like"/>
    <property type="match status" value="1"/>
</dbReference>
<reference evidence="13 14" key="1">
    <citation type="journal article" date="2020" name="ISME J.">
        <title>Comparative genomics reveals insights into cyanobacterial evolution and habitat adaptation.</title>
        <authorList>
            <person name="Chen M.Y."/>
            <person name="Teng W.K."/>
            <person name="Zhao L."/>
            <person name="Hu C.X."/>
            <person name="Zhou Y.K."/>
            <person name="Han B.P."/>
            <person name="Song L.R."/>
            <person name="Shu W.S."/>
        </authorList>
    </citation>
    <scope>NUCLEOTIDE SEQUENCE [LARGE SCALE GENOMIC DNA]</scope>
    <source>
        <strain evidence="13 14">FACHB-3921</strain>
    </source>
</reference>
<keyword evidence="6 9" id="KW-0067">ATP-binding</keyword>
<evidence type="ECO:0000256" key="9">
    <source>
        <dbReference type="PROSITE-ProRule" id="PRU10141"/>
    </source>
</evidence>
<proteinExistence type="predicted"/>
<dbReference type="Pfam" id="PF00069">
    <property type="entry name" value="Pkinase"/>
    <property type="match status" value="1"/>
</dbReference>
<comment type="catalytic activity">
    <reaction evidence="8">
        <text>L-seryl-[protein] + ATP = O-phospho-L-seryl-[protein] + ADP + H(+)</text>
        <dbReference type="Rhea" id="RHEA:17989"/>
        <dbReference type="Rhea" id="RHEA-COMP:9863"/>
        <dbReference type="Rhea" id="RHEA-COMP:11604"/>
        <dbReference type="ChEBI" id="CHEBI:15378"/>
        <dbReference type="ChEBI" id="CHEBI:29999"/>
        <dbReference type="ChEBI" id="CHEBI:30616"/>
        <dbReference type="ChEBI" id="CHEBI:83421"/>
        <dbReference type="ChEBI" id="CHEBI:456216"/>
        <dbReference type="EC" id="2.7.11.1"/>
    </reaction>
</comment>
<accession>A0ABR8B7M6</accession>
<dbReference type="InterPro" id="IPR000719">
    <property type="entry name" value="Prot_kinase_dom"/>
</dbReference>
<dbReference type="SUPFAM" id="SSF56112">
    <property type="entry name" value="Protein kinase-like (PK-like)"/>
    <property type="match status" value="1"/>
</dbReference>
<keyword evidence="2 13" id="KW-0723">Serine/threonine-protein kinase</keyword>
<feature type="domain" description="Protein kinase" evidence="12">
    <location>
        <begin position="10"/>
        <end position="276"/>
    </location>
</feature>
<evidence type="ECO:0000256" key="6">
    <source>
        <dbReference type="ARBA" id="ARBA00022840"/>
    </source>
</evidence>
<comment type="caution">
    <text evidence="13">The sequence shown here is derived from an EMBL/GenBank/DDBJ whole genome shotgun (WGS) entry which is preliminary data.</text>
</comment>
<evidence type="ECO:0000256" key="1">
    <source>
        <dbReference type="ARBA" id="ARBA00012513"/>
    </source>
</evidence>
<name>A0ABR8B7M6_9NOSO</name>